<reference evidence="2" key="1">
    <citation type="journal article" date="2011" name="Nat. Commun.">
        <title>Effector diversification within compartments of the Leptosphaeria maculans genome affected by Repeat-Induced Point mutations.</title>
        <authorList>
            <person name="Rouxel T."/>
            <person name="Grandaubert J."/>
            <person name="Hane J.K."/>
            <person name="Hoede C."/>
            <person name="van de Wouw A.P."/>
            <person name="Couloux A."/>
            <person name="Dominguez V."/>
            <person name="Anthouard V."/>
            <person name="Bally P."/>
            <person name="Bourras S."/>
            <person name="Cozijnsen A.J."/>
            <person name="Ciuffetti L.M."/>
            <person name="Degrave A."/>
            <person name="Dilmaghani A."/>
            <person name="Duret L."/>
            <person name="Fudal I."/>
            <person name="Goodwin S.B."/>
            <person name="Gout L."/>
            <person name="Glaser N."/>
            <person name="Linglin J."/>
            <person name="Kema G.H.J."/>
            <person name="Lapalu N."/>
            <person name="Lawrence C.B."/>
            <person name="May K."/>
            <person name="Meyer M."/>
            <person name="Ollivier B."/>
            <person name="Poulain J."/>
            <person name="Schoch C.L."/>
            <person name="Simon A."/>
            <person name="Spatafora J.W."/>
            <person name="Stachowiak A."/>
            <person name="Turgeon B.G."/>
            <person name="Tyler B.M."/>
            <person name="Vincent D."/>
            <person name="Weissenbach J."/>
            <person name="Amselem J."/>
            <person name="Quesneville H."/>
            <person name="Oliver R.P."/>
            <person name="Wincker P."/>
            <person name="Balesdent M.-H."/>
            <person name="Howlett B.J."/>
        </authorList>
    </citation>
    <scope>NUCLEOTIDE SEQUENCE [LARGE SCALE GENOMIC DNA]</scope>
    <source>
        <strain evidence="2">JN3 / isolate v23.1.3 / race Av1-4-5-6-7-8</strain>
    </source>
</reference>
<name>E4ZIP1_LEPMJ</name>
<dbReference type="HOGENOM" id="CLU_949973_0_0_1"/>
<keyword evidence="2" id="KW-1185">Reference proteome</keyword>
<dbReference type="EMBL" id="FP929065">
    <property type="protein sequence ID" value="CBX91062.1"/>
    <property type="molecule type" value="Genomic_DNA"/>
</dbReference>
<dbReference type="InParanoid" id="E4ZIP1"/>
<dbReference type="OMA" id="RRCIREH"/>
<dbReference type="RefSeq" id="XP_003834427.1">
    <property type="nucleotide sequence ID" value="XM_003834379.1"/>
</dbReference>
<gene>
    <name evidence="1" type="ORF">LEMA_P060960.1</name>
</gene>
<dbReference type="Proteomes" id="UP000002668">
    <property type="component" value="Genome"/>
</dbReference>
<protein>
    <submittedName>
        <fullName evidence="1">Predicted protein</fullName>
    </submittedName>
</protein>
<dbReference type="OrthoDB" id="3797428at2759"/>
<dbReference type="GeneID" id="13284744"/>
<dbReference type="VEuPathDB" id="FungiDB:LEMA_P060960.1"/>
<sequence>MSTTAGAYLQALLALSGKPHLSNARHNLLRDVSDRDLLDLILQATGGNFPREGLEHAVLRMLDAMDRNGTMTGQIDEISGLLHDPKHVERQSNTGTVQGKINILFYRQTVSDFSADLIDFSDVTSLTLSVEHLTINDRSENYAQLDEPTTSSSDLVRIPAEVTQVYQQHIHASEQAKDEISAPIQNIKIDENDLPEDEQLRLIYSSNVQKKSKSSARTAGELTVPMDNIVLWCPTIDNAGTWVFLDKATQQLQTQVKTRFEADFLAKLYLHKKLGQLLRNLGAHLTHGYCVSKRLSASQRRGACEYTRAEGNNKRACDFCIKMHRLCLKPAMLDGAMRLALYPLPSSFRGAETWEDIGFWLQK</sequence>
<dbReference type="AlphaFoldDB" id="E4ZIP1"/>
<evidence type="ECO:0000313" key="2">
    <source>
        <dbReference type="Proteomes" id="UP000002668"/>
    </source>
</evidence>
<organism evidence="2">
    <name type="scientific">Leptosphaeria maculans (strain JN3 / isolate v23.1.3 / race Av1-4-5-6-7-8)</name>
    <name type="common">Blackleg fungus</name>
    <name type="synonym">Phoma lingam</name>
    <dbReference type="NCBI Taxonomy" id="985895"/>
    <lineage>
        <taxon>Eukaryota</taxon>
        <taxon>Fungi</taxon>
        <taxon>Dikarya</taxon>
        <taxon>Ascomycota</taxon>
        <taxon>Pezizomycotina</taxon>
        <taxon>Dothideomycetes</taxon>
        <taxon>Pleosporomycetidae</taxon>
        <taxon>Pleosporales</taxon>
        <taxon>Pleosporineae</taxon>
        <taxon>Leptosphaeriaceae</taxon>
        <taxon>Plenodomus</taxon>
        <taxon>Plenodomus lingam/Leptosphaeria maculans species complex</taxon>
    </lineage>
</organism>
<proteinExistence type="predicted"/>
<evidence type="ECO:0000313" key="1">
    <source>
        <dbReference type="EMBL" id="CBX91062.1"/>
    </source>
</evidence>
<accession>E4ZIP1</accession>